<dbReference type="PANTHER" id="PTHR43394:SF1">
    <property type="entry name" value="ATP-BINDING CASSETTE SUB-FAMILY B MEMBER 10, MITOCHONDRIAL"/>
    <property type="match status" value="1"/>
</dbReference>
<dbReference type="RefSeq" id="WP_379912138.1">
    <property type="nucleotide sequence ID" value="NZ_JBHSWE010000001.1"/>
</dbReference>
<feature type="transmembrane region" description="Helical" evidence="6">
    <location>
        <begin position="169"/>
        <end position="187"/>
    </location>
</feature>
<keyword evidence="3 6" id="KW-1133">Transmembrane helix</keyword>
<sequence length="511" mass="57636">MERSIIRFILRYSLPQQIKLLILTFCSFPILYVSLELPKIIINDAIGDASSPKNVLGTVLEPVPYLLALCGFLLTMIVVNGVFKMRINTFKGIVGERLVRRLRYQLIDRILRFQPRRFQMISQGELISTVTAETEPLAGFIGDSIALPAFQGGTMLTILLFMFMQDPILGLASVILIPVQIAVIPRLQRKINLLKKERVRTVRHLSERIGENVDGALEIRLHGTRAYHLAEFSKILGELFRIRLDIYKKKFFMKFLNNFINQLTPLMFYSIGGVLAIQGDLTVGALVAAVAAHKDLTAPWKELLDYYQQYQDSLIKYEQILEQFHDDDLMPYVPAGPDSPEHLDNRLRFDQVSVGDDLGNRMIRSISLEIPPGAAVAIRCDDASHLRALARTLIRLQPVESGQLLIGDRPLEELPTDLLARELTYVGPDAFLFSGNMLQNINYSMRLKPPREDPHRSTRSAAGRSVRRKPRATAPIASMASGPIFPWPMPRTGRTCGTGSMKGCRWWAPTT</sequence>
<dbReference type="InterPro" id="IPR039421">
    <property type="entry name" value="Type_1_exporter"/>
</dbReference>
<feature type="transmembrane region" description="Helical" evidence="6">
    <location>
        <begin position="145"/>
        <end position="163"/>
    </location>
</feature>
<dbReference type="InterPro" id="IPR036640">
    <property type="entry name" value="ABC1_TM_sf"/>
</dbReference>
<feature type="region of interest" description="Disordered" evidence="5">
    <location>
        <begin position="447"/>
        <end position="475"/>
    </location>
</feature>
<evidence type="ECO:0000259" key="7">
    <source>
        <dbReference type="PROSITE" id="PS50929"/>
    </source>
</evidence>
<comment type="subcellular location">
    <subcellularLocation>
        <location evidence="1">Cell membrane</location>
        <topology evidence="1">Multi-pass membrane protein</topology>
    </subcellularLocation>
</comment>
<evidence type="ECO:0000256" key="4">
    <source>
        <dbReference type="ARBA" id="ARBA00023136"/>
    </source>
</evidence>
<dbReference type="Gene3D" id="1.20.1560.10">
    <property type="entry name" value="ABC transporter type 1, transmembrane domain"/>
    <property type="match status" value="1"/>
</dbReference>
<evidence type="ECO:0000256" key="3">
    <source>
        <dbReference type="ARBA" id="ARBA00022989"/>
    </source>
</evidence>
<keyword evidence="4 6" id="KW-0472">Membrane</keyword>
<evidence type="ECO:0000313" key="9">
    <source>
        <dbReference type="Proteomes" id="UP001596422"/>
    </source>
</evidence>
<accession>A0ABW2A864</accession>
<evidence type="ECO:0000256" key="6">
    <source>
        <dbReference type="SAM" id="Phobius"/>
    </source>
</evidence>
<proteinExistence type="predicted"/>
<reference evidence="9" key="1">
    <citation type="journal article" date="2019" name="Int. J. Syst. Evol. Microbiol.">
        <title>The Global Catalogue of Microorganisms (GCM) 10K type strain sequencing project: providing services to taxonomists for standard genome sequencing and annotation.</title>
        <authorList>
            <consortium name="The Broad Institute Genomics Platform"/>
            <consortium name="The Broad Institute Genome Sequencing Center for Infectious Disease"/>
            <person name="Wu L."/>
            <person name="Ma J."/>
        </authorList>
    </citation>
    <scope>NUCLEOTIDE SEQUENCE [LARGE SCALE GENOMIC DNA]</scope>
    <source>
        <strain evidence="9">NBRC 111756</strain>
    </source>
</reference>
<organism evidence="8 9">
    <name type="scientific">Marinobacterium aestuariivivens</name>
    <dbReference type="NCBI Taxonomy" id="1698799"/>
    <lineage>
        <taxon>Bacteria</taxon>
        <taxon>Pseudomonadati</taxon>
        <taxon>Pseudomonadota</taxon>
        <taxon>Gammaproteobacteria</taxon>
        <taxon>Oceanospirillales</taxon>
        <taxon>Oceanospirillaceae</taxon>
        <taxon>Marinobacterium</taxon>
    </lineage>
</organism>
<dbReference type="InterPro" id="IPR011527">
    <property type="entry name" value="ABC1_TM_dom"/>
</dbReference>
<protein>
    <submittedName>
        <fullName evidence="8">ABC transporter transmembrane domain-containing protein</fullName>
    </submittedName>
</protein>
<evidence type="ECO:0000256" key="2">
    <source>
        <dbReference type="ARBA" id="ARBA00022692"/>
    </source>
</evidence>
<dbReference type="InterPro" id="IPR027417">
    <property type="entry name" value="P-loop_NTPase"/>
</dbReference>
<gene>
    <name evidence="8" type="ORF">ACFQDL_28655</name>
</gene>
<dbReference type="Proteomes" id="UP001596422">
    <property type="component" value="Unassembled WGS sequence"/>
</dbReference>
<feature type="domain" description="ABC transmembrane type-1" evidence="7">
    <location>
        <begin position="39"/>
        <end position="312"/>
    </location>
</feature>
<dbReference type="PROSITE" id="PS50929">
    <property type="entry name" value="ABC_TM1F"/>
    <property type="match status" value="1"/>
</dbReference>
<dbReference type="EMBL" id="JBHSWE010000001">
    <property type="protein sequence ID" value="MFC6673618.1"/>
    <property type="molecule type" value="Genomic_DNA"/>
</dbReference>
<dbReference type="Pfam" id="PF00664">
    <property type="entry name" value="ABC_membrane"/>
    <property type="match status" value="1"/>
</dbReference>
<evidence type="ECO:0000313" key="8">
    <source>
        <dbReference type="EMBL" id="MFC6673618.1"/>
    </source>
</evidence>
<dbReference type="CDD" id="cd07346">
    <property type="entry name" value="ABC_6TM_exporters"/>
    <property type="match status" value="1"/>
</dbReference>
<evidence type="ECO:0000256" key="5">
    <source>
        <dbReference type="SAM" id="MobiDB-lite"/>
    </source>
</evidence>
<feature type="transmembrane region" description="Helical" evidence="6">
    <location>
        <begin position="20"/>
        <end position="42"/>
    </location>
</feature>
<name>A0ABW2A864_9GAMM</name>
<comment type="caution">
    <text evidence="8">The sequence shown here is derived from an EMBL/GenBank/DDBJ whole genome shotgun (WGS) entry which is preliminary data.</text>
</comment>
<evidence type="ECO:0000256" key="1">
    <source>
        <dbReference type="ARBA" id="ARBA00004651"/>
    </source>
</evidence>
<keyword evidence="2 6" id="KW-0812">Transmembrane</keyword>
<keyword evidence="9" id="KW-1185">Reference proteome</keyword>
<dbReference type="PANTHER" id="PTHR43394">
    <property type="entry name" value="ATP-DEPENDENT PERMEASE MDL1, MITOCHONDRIAL"/>
    <property type="match status" value="1"/>
</dbReference>
<dbReference type="SUPFAM" id="SSF90123">
    <property type="entry name" value="ABC transporter transmembrane region"/>
    <property type="match status" value="1"/>
</dbReference>
<dbReference type="SUPFAM" id="SSF52540">
    <property type="entry name" value="P-loop containing nucleoside triphosphate hydrolases"/>
    <property type="match status" value="1"/>
</dbReference>
<feature type="transmembrane region" description="Helical" evidence="6">
    <location>
        <begin position="62"/>
        <end position="83"/>
    </location>
</feature>
<dbReference type="Gene3D" id="3.40.50.300">
    <property type="entry name" value="P-loop containing nucleotide triphosphate hydrolases"/>
    <property type="match status" value="1"/>
</dbReference>